<dbReference type="PRINTS" id="PR00111">
    <property type="entry name" value="ABHYDROLASE"/>
</dbReference>
<dbReference type="InterPro" id="IPR000073">
    <property type="entry name" value="AB_hydrolase_1"/>
</dbReference>
<dbReference type="InterPro" id="IPR050266">
    <property type="entry name" value="AB_hydrolase_sf"/>
</dbReference>
<accession>A0A8J3D012</accession>
<evidence type="ECO:0000259" key="1">
    <source>
        <dbReference type="Pfam" id="PF00561"/>
    </source>
</evidence>
<comment type="caution">
    <text evidence="2">The sequence shown here is derived from an EMBL/GenBank/DDBJ whole genome shotgun (WGS) entry which is preliminary data.</text>
</comment>
<organism evidence="2 3">
    <name type="scientific">Mongoliitalea lutea</name>
    <dbReference type="NCBI Taxonomy" id="849756"/>
    <lineage>
        <taxon>Bacteria</taxon>
        <taxon>Pseudomonadati</taxon>
        <taxon>Bacteroidota</taxon>
        <taxon>Cytophagia</taxon>
        <taxon>Cytophagales</taxon>
        <taxon>Cyclobacteriaceae</taxon>
        <taxon>Mongoliitalea</taxon>
    </lineage>
</organism>
<gene>
    <name evidence="2" type="ORF">GCM10008106_35600</name>
</gene>
<feature type="domain" description="AB hydrolase-1" evidence="1">
    <location>
        <begin position="14"/>
        <end position="243"/>
    </location>
</feature>
<dbReference type="Proteomes" id="UP000642809">
    <property type="component" value="Unassembled WGS sequence"/>
</dbReference>
<dbReference type="Pfam" id="PF00561">
    <property type="entry name" value="Abhydrolase_1"/>
    <property type="match status" value="1"/>
</dbReference>
<dbReference type="Gene3D" id="3.40.50.1820">
    <property type="entry name" value="alpha/beta hydrolase"/>
    <property type="match status" value="1"/>
</dbReference>
<protein>
    <recommendedName>
        <fullName evidence="1">AB hydrolase-1 domain-containing protein</fullName>
    </recommendedName>
</protein>
<dbReference type="AlphaFoldDB" id="A0A8J3D012"/>
<dbReference type="SUPFAM" id="SSF53474">
    <property type="entry name" value="alpha/beta-Hydrolases"/>
    <property type="match status" value="1"/>
</dbReference>
<name>A0A8J3D012_9BACT</name>
<reference evidence="2" key="1">
    <citation type="journal article" date="2014" name="Int. J. Syst. Evol. Microbiol.">
        <title>Complete genome sequence of Corynebacterium casei LMG S-19264T (=DSM 44701T), isolated from a smear-ripened cheese.</title>
        <authorList>
            <consortium name="US DOE Joint Genome Institute (JGI-PGF)"/>
            <person name="Walter F."/>
            <person name="Albersmeier A."/>
            <person name="Kalinowski J."/>
            <person name="Ruckert C."/>
        </authorList>
    </citation>
    <scope>NUCLEOTIDE SEQUENCE</scope>
    <source>
        <strain evidence="2">KCTC 23224</strain>
    </source>
</reference>
<dbReference type="EMBL" id="BMYF01000028">
    <property type="protein sequence ID" value="GHB51722.1"/>
    <property type="molecule type" value="Genomic_DNA"/>
</dbReference>
<sequence>MYYEIRGNTDSKHPPFVFLNGLSQSTQAWLGVIQKDFGEEFTCILVDLIFQGQSDSAETFKSFEEHAADLHDLLSKLPYSSFHLAGISYGGAVAQRFIVLYPEKVTQAYLISTFSSKNEYFNAIGLGWKKALLCGDYELMFDVMLPFVLGKSFFENPVVPLKTLKMSKKDMSPATEDLLKLMEATEKSENYLYSLSDCQVSCIIIHGEEDLLCTPEMGKEMASYLPKNEFIVLPGVGHTLNLEAIDPLKNILASRAKAIAKAVDA</sequence>
<dbReference type="PANTHER" id="PTHR43798">
    <property type="entry name" value="MONOACYLGLYCEROL LIPASE"/>
    <property type="match status" value="1"/>
</dbReference>
<proteinExistence type="predicted"/>
<dbReference type="InterPro" id="IPR029058">
    <property type="entry name" value="AB_hydrolase_fold"/>
</dbReference>
<evidence type="ECO:0000313" key="2">
    <source>
        <dbReference type="EMBL" id="GHB51722.1"/>
    </source>
</evidence>
<reference evidence="2" key="2">
    <citation type="submission" date="2020-09" db="EMBL/GenBank/DDBJ databases">
        <authorList>
            <person name="Sun Q."/>
            <person name="Kim S."/>
        </authorList>
    </citation>
    <scope>NUCLEOTIDE SEQUENCE</scope>
    <source>
        <strain evidence="2">KCTC 23224</strain>
    </source>
</reference>
<keyword evidence="3" id="KW-1185">Reference proteome</keyword>
<evidence type="ECO:0000313" key="3">
    <source>
        <dbReference type="Proteomes" id="UP000642809"/>
    </source>
</evidence>